<reference evidence="2 3" key="1">
    <citation type="journal article" date="2021" name="Commun. Biol.">
        <title>The genome of Shorea leprosula (Dipterocarpaceae) highlights the ecological relevance of drought in aseasonal tropical rainforests.</title>
        <authorList>
            <person name="Ng K.K.S."/>
            <person name="Kobayashi M.J."/>
            <person name="Fawcett J.A."/>
            <person name="Hatakeyama M."/>
            <person name="Paape T."/>
            <person name="Ng C.H."/>
            <person name="Ang C.C."/>
            <person name="Tnah L.H."/>
            <person name="Lee C.T."/>
            <person name="Nishiyama T."/>
            <person name="Sese J."/>
            <person name="O'Brien M.J."/>
            <person name="Copetti D."/>
            <person name="Mohd Noor M.I."/>
            <person name="Ong R.C."/>
            <person name="Putra M."/>
            <person name="Sireger I.Z."/>
            <person name="Indrioko S."/>
            <person name="Kosugi Y."/>
            <person name="Izuno A."/>
            <person name="Isagi Y."/>
            <person name="Lee S.L."/>
            <person name="Shimizu K.K."/>
        </authorList>
    </citation>
    <scope>NUCLEOTIDE SEQUENCE [LARGE SCALE GENOMIC DNA]</scope>
    <source>
        <strain evidence="2">214</strain>
    </source>
</reference>
<keyword evidence="3" id="KW-1185">Reference proteome</keyword>
<dbReference type="PANTHER" id="PTHR31172:SF7">
    <property type="entry name" value="STOMATAL CLOSURE-RELATED ACTIN-BINDING PROTEIN 3"/>
    <property type="match status" value="1"/>
</dbReference>
<dbReference type="InterPro" id="IPR039640">
    <property type="entry name" value="SCAB"/>
</dbReference>
<dbReference type="Gene3D" id="3.30.200.20">
    <property type="entry name" value="Phosphorylase Kinase, domain 1"/>
    <property type="match status" value="1"/>
</dbReference>
<dbReference type="PANTHER" id="PTHR31172">
    <property type="entry name" value="STOMATAL CLOSURE-RELATED ACTIN-BINDING PROTEIN 1"/>
    <property type="match status" value="1"/>
</dbReference>
<proteinExistence type="predicted"/>
<dbReference type="Gene3D" id="2.30.29.140">
    <property type="match status" value="1"/>
</dbReference>
<dbReference type="GO" id="GO:0010119">
    <property type="term" value="P:regulation of stomatal movement"/>
    <property type="evidence" value="ECO:0007669"/>
    <property type="project" value="InterPro"/>
</dbReference>
<gene>
    <name evidence="2" type="ORF">SLEP1_g22691</name>
</gene>
<dbReference type="EMBL" id="BPVZ01000034">
    <property type="protein sequence ID" value="GKV11430.1"/>
    <property type="molecule type" value="Genomic_DNA"/>
</dbReference>
<dbReference type="GO" id="GO:0007015">
    <property type="term" value="P:actin filament organization"/>
    <property type="evidence" value="ECO:0007669"/>
    <property type="project" value="InterPro"/>
</dbReference>
<protein>
    <recommendedName>
        <fullName evidence="1">Stomatal closure-related actin-binding protein PH domain-containing protein</fullName>
    </recommendedName>
</protein>
<evidence type="ECO:0000313" key="3">
    <source>
        <dbReference type="Proteomes" id="UP001054252"/>
    </source>
</evidence>
<comment type="caution">
    <text evidence="2">The sequence shown here is derived from an EMBL/GenBank/DDBJ whole genome shotgun (WGS) entry which is preliminary data.</text>
</comment>
<name>A0AAV5JKW5_9ROSI</name>
<feature type="domain" description="Stomatal closure-related actin-binding protein PH" evidence="1">
    <location>
        <begin position="180"/>
        <end position="219"/>
    </location>
</feature>
<dbReference type="Proteomes" id="UP001054252">
    <property type="component" value="Unassembled WGS sequence"/>
</dbReference>
<dbReference type="GO" id="GO:0003779">
    <property type="term" value="F:actin binding"/>
    <property type="evidence" value="ECO:0007669"/>
    <property type="project" value="InterPro"/>
</dbReference>
<evidence type="ECO:0000259" key="1">
    <source>
        <dbReference type="Pfam" id="PF17684"/>
    </source>
</evidence>
<dbReference type="AlphaFoldDB" id="A0AAV5JKW5"/>
<accession>A0AAV5JKW5</accession>
<organism evidence="2 3">
    <name type="scientific">Rubroshorea leprosula</name>
    <dbReference type="NCBI Taxonomy" id="152421"/>
    <lineage>
        <taxon>Eukaryota</taxon>
        <taxon>Viridiplantae</taxon>
        <taxon>Streptophyta</taxon>
        <taxon>Embryophyta</taxon>
        <taxon>Tracheophyta</taxon>
        <taxon>Spermatophyta</taxon>
        <taxon>Magnoliopsida</taxon>
        <taxon>eudicotyledons</taxon>
        <taxon>Gunneridae</taxon>
        <taxon>Pentapetalae</taxon>
        <taxon>rosids</taxon>
        <taxon>malvids</taxon>
        <taxon>Malvales</taxon>
        <taxon>Dipterocarpaceae</taxon>
        <taxon>Rubroshorea</taxon>
    </lineage>
</organism>
<dbReference type="InterPro" id="IPR041144">
    <property type="entry name" value="SCAB-PH"/>
</dbReference>
<dbReference type="Pfam" id="PF17684">
    <property type="entry name" value="SCAB-PH"/>
    <property type="match status" value="1"/>
</dbReference>
<sequence>MLLVLKLLSSALWTIQKRDLLLMHLVAFYFSGGLSFGTYIARTNENHSEAVASYIEVYLKNNYSKVVAFIEWLKGGCGEVFKAELLGSNGKMIAIKKIIQPSKEATELTEEDSKLLNKKMGQILSAIAIVGQLQHNNLFPRLVHVGRLAKMNPLPGPLAKMNPLPSRLGKLGTSLIPCTTSKSLFWQPRKRLSYVLTFESERERNAIIMVARKYALDCNELCLLRSGQLDEKPLFPLHPSSDGHCSSSQKTVVSSIKRGFSDAMYGFSEVKLPSVK</sequence>
<evidence type="ECO:0000313" key="2">
    <source>
        <dbReference type="EMBL" id="GKV11430.1"/>
    </source>
</evidence>